<proteinExistence type="predicted"/>
<accession>A0A0A9HN27</accession>
<dbReference type="EMBL" id="GBRH01163593">
    <property type="protein sequence ID" value="JAE34303.1"/>
    <property type="molecule type" value="Transcribed_RNA"/>
</dbReference>
<organism evidence="1">
    <name type="scientific">Arundo donax</name>
    <name type="common">Giant reed</name>
    <name type="synonym">Donax arundinaceus</name>
    <dbReference type="NCBI Taxonomy" id="35708"/>
    <lineage>
        <taxon>Eukaryota</taxon>
        <taxon>Viridiplantae</taxon>
        <taxon>Streptophyta</taxon>
        <taxon>Embryophyta</taxon>
        <taxon>Tracheophyta</taxon>
        <taxon>Spermatophyta</taxon>
        <taxon>Magnoliopsida</taxon>
        <taxon>Liliopsida</taxon>
        <taxon>Poales</taxon>
        <taxon>Poaceae</taxon>
        <taxon>PACMAD clade</taxon>
        <taxon>Arundinoideae</taxon>
        <taxon>Arundineae</taxon>
        <taxon>Arundo</taxon>
    </lineage>
</organism>
<evidence type="ECO:0000313" key="1">
    <source>
        <dbReference type="EMBL" id="JAE34303.1"/>
    </source>
</evidence>
<name>A0A0A9HN27_ARUDO</name>
<protein>
    <submittedName>
        <fullName evidence="1">Uncharacterized protein</fullName>
    </submittedName>
</protein>
<reference evidence="1" key="2">
    <citation type="journal article" date="2015" name="Data Brief">
        <title>Shoot transcriptome of the giant reed, Arundo donax.</title>
        <authorList>
            <person name="Barrero R.A."/>
            <person name="Guerrero F.D."/>
            <person name="Moolhuijzen P."/>
            <person name="Goolsby J.A."/>
            <person name="Tidwell J."/>
            <person name="Bellgard S.E."/>
            <person name="Bellgard M.I."/>
        </authorList>
    </citation>
    <scope>NUCLEOTIDE SEQUENCE</scope>
    <source>
        <tissue evidence="1">Shoot tissue taken approximately 20 cm above the soil surface</tissue>
    </source>
</reference>
<dbReference type="AlphaFoldDB" id="A0A0A9HN27"/>
<sequence length="29" mass="3421">MIKYLLLVGEMGLQFFRKLRCLIRHLGDG</sequence>
<reference evidence="1" key="1">
    <citation type="submission" date="2014-09" db="EMBL/GenBank/DDBJ databases">
        <authorList>
            <person name="Magalhaes I.L.F."/>
            <person name="Oliveira U."/>
            <person name="Santos F.R."/>
            <person name="Vidigal T.H.D.A."/>
            <person name="Brescovit A.D."/>
            <person name="Santos A.J."/>
        </authorList>
    </citation>
    <scope>NUCLEOTIDE SEQUENCE</scope>
    <source>
        <tissue evidence="1">Shoot tissue taken approximately 20 cm above the soil surface</tissue>
    </source>
</reference>